<dbReference type="RefSeq" id="WP_006966969.1">
    <property type="nucleotide sequence ID" value="NZ_CAVK010000243.1"/>
</dbReference>
<organism evidence="1 2">
    <name type="scientific">Sphingobium indicum BiD32</name>
    <dbReference type="NCBI Taxonomy" id="1301087"/>
    <lineage>
        <taxon>Bacteria</taxon>
        <taxon>Pseudomonadati</taxon>
        <taxon>Pseudomonadota</taxon>
        <taxon>Alphaproteobacteria</taxon>
        <taxon>Sphingomonadales</taxon>
        <taxon>Sphingomonadaceae</taxon>
        <taxon>Sphingobium</taxon>
    </lineage>
</organism>
<evidence type="ECO:0000313" key="1">
    <source>
        <dbReference type="EMBL" id="CCW19991.1"/>
    </source>
</evidence>
<evidence type="ECO:0000313" key="2">
    <source>
        <dbReference type="Proteomes" id="UP000013201"/>
    </source>
</evidence>
<proteinExistence type="predicted"/>
<sequence>MGAISLCTNIGHHPVHGEVTTFLELSVEVGEHRVERIGLGQLLAKQPDRIGIVRWCAKIDAQEAQPAPAP</sequence>
<keyword evidence="2" id="KW-1185">Reference proteome</keyword>
<dbReference type="AlphaFoldDB" id="N1MSM4"/>
<name>N1MSM4_9SPHN</name>
<accession>N1MSM4</accession>
<dbReference type="Proteomes" id="UP000013201">
    <property type="component" value="Unassembled WGS sequence"/>
</dbReference>
<dbReference type="OrthoDB" id="223540at2"/>
<gene>
    <name evidence="1" type="ORF">EBBID32_43620</name>
</gene>
<reference evidence="1 2" key="1">
    <citation type="submission" date="2013-03" db="EMBL/GenBank/DDBJ databases">
        <authorList>
            <person name="Le V."/>
        </authorList>
    </citation>
    <scope>NUCLEOTIDE SEQUENCE [LARGE SCALE GENOMIC DNA]</scope>
    <source>
        <strain evidence="1 2">BiD32</strain>
    </source>
</reference>
<dbReference type="EMBL" id="CAVK010000243">
    <property type="protein sequence ID" value="CCW19991.1"/>
    <property type="molecule type" value="Genomic_DNA"/>
</dbReference>
<comment type="caution">
    <text evidence="1">The sequence shown here is derived from an EMBL/GenBank/DDBJ whole genome shotgun (WGS) entry which is preliminary data.</text>
</comment>
<protein>
    <submittedName>
        <fullName evidence="1">Uncharacterized protein</fullName>
    </submittedName>
</protein>
<reference evidence="2" key="2">
    <citation type="submission" date="2013-04" db="EMBL/GenBank/DDBJ databases">
        <title>Bisphenol A degrading Sphingobium sp. strain BiD32.</title>
        <authorList>
            <person name="Nielsen J.L."/>
            <person name="Zhou N.A."/>
            <person name="Kjeldal H."/>
        </authorList>
    </citation>
    <scope>NUCLEOTIDE SEQUENCE [LARGE SCALE GENOMIC DNA]</scope>
    <source>
        <strain evidence="2">BiD32</strain>
    </source>
</reference>